<evidence type="ECO:0000256" key="6">
    <source>
        <dbReference type="ARBA" id="ARBA00023136"/>
    </source>
</evidence>
<accession>U5NEA8</accession>
<dbReference type="GO" id="GO:0005886">
    <property type="term" value="C:plasma membrane"/>
    <property type="evidence" value="ECO:0007669"/>
    <property type="project" value="UniProtKB-SubCell"/>
</dbReference>
<evidence type="ECO:0000256" key="5">
    <source>
        <dbReference type="ARBA" id="ARBA00022989"/>
    </source>
</evidence>
<dbReference type="Proteomes" id="UP000017184">
    <property type="component" value="Chromosome"/>
</dbReference>
<reference evidence="9 10" key="1">
    <citation type="journal article" date="2013" name="Genome Biol.">
        <title>Genomic analysis reveals key aspects of prokaryotic symbiosis in the phototrophic consortium "Chlorochromatium aggregatum".</title>
        <authorList>
            <person name="Liu Z."/>
            <person name="Muller J."/>
            <person name="Li T."/>
            <person name="Alvey R.M."/>
            <person name="Vogl K."/>
            <person name="Frigaard N.U."/>
            <person name="Rockwell N.C."/>
            <person name="Boyd E.S."/>
            <person name="Tomsho L.P."/>
            <person name="Schuster S.C."/>
            <person name="Henke P."/>
            <person name="Rohde M."/>
            <person name="Overmann J."/>
            <person name="Bryant D.A."/>
        </authorList>
    </citation>
    <scope>NUCLEOTIDE SEQUENCE [LARGE SCALE GENOMIC DNA]</scope>
    <source>
        <strain evidence="9">CR</strain>
    </source>
</reference>
<keyword evidence="4 7" id="KW-0812">Transmembrane</keyword>
<proteinExistence type="predicted"/>
<dbReference type="RefSeq" id="WP_022776501.1">
    <property type="nucleotide sequence ID" value="NC_022576.1"/>
</dbReference>
<dbReference type="InterPro" id="IPR025937">
    <property type="entry name" value="PDGLE_dom"/>
</dbReference>
<dbReference type="Gene3D" id="1.10.1760.20">
    <property type="match status" value="1"/>
</dbReference>
<dbReference type="PANTHER" id="PTHR34229:SF1">
    <property type="entry name" value="METAL TRANSPORT PROTEIN HI_1621-RELATED"/>
    <property type="match status" value="1"/>
</dbReference>
<dbReference type="KEGG" id="cbx:Cenrod_2509"/>
<evidence type="ECO:0000313" key="9">
    <source>
        <dbReference type="EMBL" id="AGX88563.1"/>
    </source>
</evidence>
<name>U5NEA8_9BURK</name>
<keyword evidence="2" id="KW-0813">Transport</keyword>
<keyword evidence="5 7" id="KW-1133">Transmembrane helix</keyword>
<evidence type="ECO:0000256" key="2">
    <source>
        <dbReference type="ARBA" id="ARBA00022448"/>
    </source>
</evidence>
<feature type="transmembrane region" description="Helical" evidence="7">
    <location>
        <begin position="85"/>
        <end position="111"/>
    </location>
</feature>
<organism evidence="9 10">
    <name type="scientific">Candidatus Symbiobacter mobilis CR</name>
    <dbReference type="NCBI Taxonomy" id="946483"/>
    <lineage>
        <taxon>Bacteria</taxon>
        <taxon>Pseudomonadati</taxon>
        <taxon>Pseudomonadota</taxon>
        <taxon>Betaproteobacteria</taxon>
        <taxon>Burkholderiales</taxon>
        <taxon>Comamonadaceae</taxon>
    </lineage>
</organism>
<keyword evidence="10" id="KW-1185">Reference proteome</keyword>
<evidence type="ECO:0000313" key="10">
    <source>
        <dbReference type="Proteomes" id="UP000017184"/>
    </source>
</evidence>
<feature type="transmembrane region" description="Helical" evidence="7">
    <location>
        <begin position="151"/>
        <end position="173"/>
    </location>
</feature>
<dbReference type="EMBL" id="CP004885">
    <property type="protein sequence ID" value="AGX88563.1"/>
    <property type="molecule type" value="Genomic_DNA"/>
</dbReference>
<feature type="domain" description="PDGLE" evidence="8">
    <location>
        <begin position="237"/>
        <end position="347"/>
    </location>
</feature>
<dbReference type="HOGENOM" id="CLU_052508_0_1_4"/>
<dbReference type="OrthoDB" id="9809846at2"/>
<protein>
    <submittedName>
        <fullName evidence="9">ABC-type cobalt transporter permease protein</fullName>
    </submittedName>
</protein>
<evidence type="ECO:0000256" key="1">
    <source>
        <dbReference type="ARBA" id="ARBA00004651"/>
    </source>
</evidence>
<feature type="transmembrane region" description="Helical" evidence="7">
    <location>
        <begin position="325"/>
        <end position="345"/>
    </location>
</feature>
<evidence type="ECO:0000259" key="8">
    <source>
        <dbReference type="Pfam" id="PF13190"/>
    </source>
</evidence>
<sequence length="356" mass="36952">MHMADSLLCPAVGAAFWAASTAATVWAVRFVRSGKGLGQDMSRPGMDAHARPLLWIGVLAAFVFAAQMFNFTIPGTGSSGHVVGGVFLASLLGPHVAFLVLAGVLAVQAFLFADGGVLALGANIFNMAVLPCLVAYPLFERLVFLRTGRWGLAGLALLASVVGLQLGALGVVLQTQASGIASLPFSAFLGAMLPIHLAIGGVEGLLTAALVAYLWGARPALLYAVPAGSIATLPFPRQWVIGLGTAACLSAGVLSWFASSLPDGLEWSIATTERSNMQAAAPSPVHERLQALQNQVALFPEYRFPVRATVRDEERWPSIDPSTSLAGLAGGLVTLLLAVGAGAILRRLPAPREAQA</sequence>
<dbReference type="Pfam" id="PF13190">
    <property type="entry name" value="PDGLE"/>
    <property type="match status" value="1"/>
</dbReference>
<dbReference type="eggNOG" id="COG0310">
    <property type="taxonomic scope" value="Bacteria"/>
</dbReference>
<dbReference type="GO" id="GO:0000041">
    <property type="term" value="P:transition metal ion transport"/>
    <property type="evidence" value="ECO:0007669"/>
    <property type="project" value="InterPro"/>
</dbReference>
<evidence type="ECO:0000256" key="4">
    <source>
        <dbReference type="ARBA" id="ARBA00022692"/>
    </source>
</evidence>
<dbReference type="InterPro" id="IPR002751">
    <property type="entry name" value="CbiM/NikMN"/>
</dbReference>
<feature type="transmembrane region" description="Helical" evidence="7">
    <location>
        <begin position="239"/>
        <end position="258"/>
    </location>
</feature>
<dbReference type="AlphaFoldDB" id="U5NEA8"/>
<feature type="transmembrane region" description="Helical" evidence="7">
    <location>
        <begin position="193"/>
        <end position="215"/>
    </location>
</feature>
<comment type="subcellular location">
    <subcellularLocation>
        <location evidence="1">Cell membrane</location>
        <topology evidence="1">Multi-pass membrane protein</topology>
    </subcellularLocation>
</comment>
<evidence type="ECO:0000256" key="7">
    <source>
        <dbReference type="SAM" id="Phobius"/>
    </source>
</evidence>
<keyword evidence="3" id="KW-1003">Cell membrane</keyword>
<keyword evidence="6 7" id="KW-0472">Membrane</keyword>
<dbReference type="PATRIC" id="fig|946483.4.peg.2535"/>
<feature type="transmembrane region" description="Helical" evidence="7">
    <location>
        <begin position="53"/>
        <end position="73"/>
    </location>
</feature>
<dbReference type="Pfam" id="PF01891">
    <property type="entry name" value="CbiM"/>
    <property type="match status" value="1"/>
</dbReference>
<gene>
    <name evidence="9" type="primary">cbiM</name>
    <name evidence="9" type="ORF">Cenrod_2509</name>
</gene>
<feature type="transmembrane region" description="Helical" evidence="7">
    <location>
        <begin position="117"/>
        <end position="139"/>
    </location>
</feature>
<dbReference type="STRING" id="946483.Cenrod_2509"/>
<dbReference type="PANTHER" id="PTHR34229">
    <property type="entry name" value="METAL TRANSPORT PROTEIN HI_1621-RELATED"/>
    <property type="match status" value="1"/>
</dbReference>
<evidence type="ECO:0000256" key="3">
    <source>
        <dbReference type="ARBA" id="ARBA00022475"/>
    </source>
</evidence>